<accession>A0ABV6MAI7</accession>
<dbReference type="PANTHER" id="PTHR43798:SF31">
    <property type="entry name" value="AB HYDROLASE SUPERFAMILY PROTEIN YCLE"/>
    <property type="match status" value="1"/>
</dbReference>
<dbReference type="PRINTS" id="PR00412">
    <property type="entry name" value="EPOXHYDRLASE"/>
</dbReference>
<sequence length="245" mass="27344">MLLHGWLGDSATWDRQVPALRRRRRTVAVDLRGHGRSPTPDTAYTPDELAGDVERLLTGLRLAPAVLFGHSYGGSLATILAVRRPDLVRALVLVDPDYAGDPRARPPDDWLDALASPAGTALAQTALATLEGPHTPPALRDRHRMEAARVPAFVRARMLRAHMAAAGGIRFRPGSDAWLARRRQPVLAFHRDPERAAVEQHLRQHPATRVIHVSGTGHWLHQERPDLVSRELERWFAHLSRPHRI</sequence>
<dbReference type="InterPro" id="IPR000073">
    <property type="entry name" value="AB_hydrolase_1"/>
</dbReference>
<reference evidence="3 4" key="1">
    <citation type="submission" date="2024-09" db="EMBL/GenBank/DDBJ databases">
        <authorList>
            <person name="Sun Q."/>
            <person name="Mori K."/>
        </authorList>
    </citation>
    <scope>NUCLEOTIDE SEQUENCE [LARGE SCALE GENOMIC DNA]</scope>
    <source>
        <strain evidence="3 4">TBRC 3947</strain>
    </source>
</reference>
<dbReference type="Proteomes" id="UP001589867">
    <property type="component" value="Unassembled WGS sequence"/>
</dbReference>
<protein>
    <submittedName>
        <fullName evidence="3">Alpha/beta fold hydrolase</fullName>
    </submittedName>
</protein>
<feature type="domain" description="AB hydrolase-1" evidence="2">
    <location>
        <begin position="2"/>
        <end position="224"/>
    </location>
</feature>
<evidence type="ECO:0000313" key="4">
    <source>
        <dbReference type="Proteomes" id="UP001589867"/>
    </source>
</evidence>
<keyword evidence="4" id="KW-1185">Reference proteome</keyword>
<dbReference type="PRINTS" id="PR00111">
    <property type="entry name" value="ABHYDROLASE"/>
</dbReference>
<dbReference type="InterPro" id="IPR000639">
    <property type="entry name" value="Epox_hydrolase-like"/>
</dbReference>
<dbReference type="EMBL" id="JBHLUH010000060">
    <property type="protein sequence ID" value="MFC0531509.1"/>
    <property type="molecule type" value="Genomic_DNA"/>
</dbReference>
<dbReference type="GO" id="GO:0016787">
    <property type="term" value="F:hydrolase activity"/>
    <property type="evidence" value="ECO:0007669"/>
    <property type="project" value="UniProtKB-KW"/>
</dbReference>
<dbReference type="InterPro" id="IPR050266">
    <property type="entry name" value="AB_hydrolase_sf"/>
</dbReference>
<proteinExistence type="predicted"/>
<evidence type="ECO:0000313" key="3">
    <source>
        <dbReference type="EMBL" id="MFC0531509.1"/>
    </source>
</evidence>
<organism evidence="3 4">
    <name type="scientific">Phytohabitans kaempferiae</name>
    <dbReference type="NCBI Taxonomy" id="1620943"/>
    <lineage>
        <taxon>Bacteria</taxon>
        <taxon>Bacillati</taxon>
        <taxon>Actinomycetota</taxon>
        <taxon>Actinomycetes</taxon>
        <taxon>Micromonosporales</taxon>
        <taxon>Micromonosporaceae</taxon>
    </lineage>
</organism>
<dbReference type="InterPro" id="IPR029058">
    <property type="entry name" value="AB_hydrolase_fold"/>
</dbReference>
<dbReference type="SUPFAM" id="SSF53474">
    <property type="entry name" value="alpha/beta-Hydrolases"/>
    <property type="match status" value="1"/>
</dbReference>
<dbReference type="Gene3D" id="3.40.50.1820">
    <property type="entry name" value="alpha/beta hydrolase"/>
    <property type="match status" value="1"/>
</dbReference>
<dbReference type="Pfam" id="PF00561">
    <property type="entry name" value="Abhydrolase_1"/>
    <property type="match status" value="1"/>
</dbReference>
<comment type="caution">
    <text evidence="3">The sequence shown here is derived from an EMBL/GenBank/DDBJ whole genome shotgun (WGS) entry which is preliminary data.</text>
</comment>
<evidence type="ECO:0000259" key="2">
    <source>
        <dbReference type="Pfam" id="PF00561"/>
    </source>
</evidence>
<dbReference type="RefSeq" id="WP_377256048.1">
    <property type="nucleotide sequence ID" value="NZ_JBHLUH010000060.1"/>
</dbReference>
<evidence type="ECO:0000256" key="1">
    <source>
        <dbReference type="ARBA" id="ARBA00022801"/>
    </source>
</evidence>
<gene>
    <name evidence="3" type="ORF">ACFFIA_28075</name>
</gene>
<dbReference type="PANTHER" id="PTHR43798">
    <property type="entry name" value="MONOACYLGLYCEROL LIPASE"/>
    <property type="match status" value="1"/>
</dbReference>
<keyword evidence="1 3" id="KW-0378">Hydrolase</keyword>
<name>A0ABV6MAI7_9ACTN</name>